<dbReference type="InterPro" id="IPR001789">
    <property type="entry name" value="Sig_transdc_resp-reg_receiver"/>
</dbReference>
<feature type="region of interest" description="Disordered" evidence="7">
    <location>
        <begin position="124"/>
        <end position="143"/>
    </location>
</feature>
<keyword evidence="3" id="KW-0805">Transcription regulation</keyword>
<dbReference type="PANTHER" id="PTHR44591:SF3">
    <property type="entry name" value="RESPONSE REGULATORY DOMAIN-CONTAINING PROTEIN"/>
    <property type="match status" value="1"/>
</dbReference>
<gene>
    <name evidence="9" type="ORF">DFR31_0805</name>
</gene>
<dbReference type="PANTHER" id="PTHR44591">
    <property type="entry name" value="STRESS RESPONSE REGULATOR PROTEIN 1"/>
    <property type="match status" value="1"/>
</dbReference>
<dbReference type="SUPFAM" id="SSF52172">
    <property type="entry name" value="CheY-like"/>
    <property type="match status" value="1"/>
</dbReference>
<evidence type="ECO:0000256" key="1">
    <source>
        <dbReference type="ARBA" id="ARBA00022553"/>
    </source>
</evidence>
<protein>
    <submittedName>
        <fullName evidence="9">Response regulator receiver domain-containing protein</fullName>
    </submittedName>
</protein>
<dbReference type="Pfam" id="PF00072">
    <property type="entry name" value="Response_reg"/>
    <property type="match status" value="1"/>
</dbReference>
<sequence>MKSDSILVVDDEPNIVLSLRFLMRAEGYPVHVAVDGHQAIDLAREHQPRVVLLDLMLPGQDGYEVCQQMRQTPGLENAGIIMLTARGRETEREKGLALGADDYITKPFSTRELLDCVRQYMAGPARQDQPSGQIGPTAVAGSM</sequence>
<evidence type="ECO:0000256" key="2">
    <source>
        <dbReference type="ARBA" id="ARBA00023012"/>
    </source>
</evidence>
<dbReference type="RefSeq" id="WP_121441347.1">
    <property type="nucleotide sequence ID" value="NZ_RCDA01000001.1"/>
</dbReference>
<comment type="caution">
    <text evidence="9">The sequence shown here is derived from an EMBL/GenBank/DDBJ whole genome shotgun (WGS) entry which is preliminary data.</text>
</comment>
<dbReference type="AlphaFoldDB" id="A0A498C9D8"/>
<accession>A0A498C9D8</accession>
<evidence type="ECO:0000313" key="9">
    <source>
        <dbReference type="EMBL" id="RLK50896.1"/>
    </source>
</evidence>
<keyword evidence="5" id="KW-0804">Transcription</keyword>
<feature type="domain" description="Response regulatory" evidence="8">
    <location>
        <begin position="5"/>
        <end position="121"/>
    </location>
</feature>
<keyword evidence="2" id="KW-0902">Two-component regulatory system</keyword>
<keyword evidence="1 6" id="KW-0597">Phosphoprotein</keyword>
<dbReference type="SMART" id="SM00448">
    <property type="entry name" value="REC"/>
    <property type="match status" value="1"/>
</dbReference>
<dbReference type="InterPro" id="IPR011006">
    <property type="entry name" value="CheY-like_superfamily"/>
</dbReference>
<dbReference type="GO" id="GO:0003677">
    <property type="term" value="F:DNA binding"/>
    <property type="evidence" value="ECO:0007669"/>
    <property type="project" value="UniProtKB-KW"/>
</dbReference>
<evidence type="ECO:0000313" key="10">
    <source>
        <dbReference type="Proteomes" id="UP000275461"/>
    </source>
</evidence>
<dbReference type="Gene3D" id="3.40.50.2300">
    <property type="match status" value="1"/>
</dbReference>
<keyword evidence="10" id="KW-1185">Reference proteome</keyword>
<evidence type="ECO:0000256" key="5">
    <source>
        <dbReference type="ARBA" id="ARBA00023163"/>
    </source>
</evidence>
<dbReference type="PROSITE" id="PS50110">
    <property type="entry name" value="RESPONSE_REGULATORY"/>
    <property type="match status" value="1"/>
</dbReference>
<evidence type="ECO:0000256" key="6">
    <source>
        <dbReference type="PROSITE-ProRule" id="PRU00169"/>
    </source>
</evidence>
<name>A0A498C9D8_9GAMM</name>
<dbReference type="InterPro" id="IPR050595">
    <property type="entry name" value="Bact_response_regulator"/>
</dbReference>
<dbReference type="OrthoDB" id="5703386at2"/>
<dbReference type="EMBL" id="RCDA01000001">
    <property type="protein sequence ID" value="RLK50896.1"/>
    <property type="molecule type" value="Genomic_DNA"/>
</dbReference>
<evidence type="ECO:0000256" key="3">
    <source>
        <dbReference type="ARBA" id="ARBA00023015"/>
    </source>
</evidence>
<proteinExistence type="predicted"/>
<evidence type="ECO:0000259" key="8">
    <source>
        <dbReference type="PROSITE" id="PS50110"/>
    </source>
</evidence>
<evidence type="ECO:0000256" key="4">
    <source>
        <dbReference type="ARBA" id="ARBA00023125"/>
    </source>
</evidence>
<dbReference type="FunFam" id="3.40.50.2300:FF:000001">
    <property type="entry name" value="DNA-binding response regulator PhoB"/>
    <property type="match status" value="1"/>
</dbReference>
<dbReference type="GO" id="GO:0000160">
    <property type="term" value="P:phosphorelay signal transduction system"/>
    <property type="evidence" value="ECO:0007669"/>
    <property type="project" value="UniProtKB-KW"/>
</dbReference>
<organism evidence="9 10">
    <name type="scientific">Alkalispirillum mobile</name>
    <dbReference type="NCBI Taxonomy" id="85925"/>
    <lineage>
        <taxon>Bacteria</taxon>
        <taxon>Pseudomonadati</taxon>
        <taxon>Pseudomonadota</taxon>
        <taxon>Gammaproteobacteria</taxon>
        <taxon>Chromatiales</taxon>
        <taxon>Ectothiorhodospiraceae</taxon>
        <taxon>Alkalispirillum</taxon>
    </lineage>
</organism>
<dbReference type="Proteomes" id="UP000275461">
    <property type="component" value="Unassembled WGS sequence"/>
</dbReference>
<evidence type="ECO:0000256" key="7">
    <source>
        <dbReference type="SAM" id="MobiDB-lite"/>
    </source>
</evidence>
<feature type="modified residue" description="4-aspartylphosphate" evidence="6">
    <location>
        <position position="54"/>
    </location>
</feature>
<reference evidence="9 10" key="1">
    <citation type="submission" date="2018-10" db="EMBL/GenBank/DDBJ databases">
        <title>Genomic Encyclopedia of Type Strains, Phase IV (KMG-IV): sequencing the most valuable type-strain genomes for metagenomic binning, comparative biology and taxonomic classification.</title>
        <authorList>
            <person name="Goeker M."/>
        </authorList>
    </citation>
    <scope>NUCLEOTIDE SEQUENCE [LARGE SCALE GENOMIC DNA]</scope>
    <source>
        <strain evidence="9 10">DSM 12769</strain>
    </source>
</reference>
<keyword evidence="4" id="KW-0238">DNA-binding</keyword>